<proteinExistence type="predicted"/>
<reference evidence="1 2" key="1">
    <citation type="submission" date="2024-08" db="EMBL/GenBank/DDBJ databases">
        <title>Mycobacterium servetensis sp. nov., a novel rapid-growing mycobacterial species recovered from a human patient in Zaragoza, Spain.</title>
        <authorList>
            <person name="Tristancho-Baro A.I."/>
            <person name="Buenestado-Serrano S."/>
            <person name="Garcia De Viedma D."/>
            <person name="Milagro-Beamonte A."/>
            <person name="Burillo N."/>
            <person name="Sanz S."/>
            <person name="Lopez-Calleja A.I."/>
            <person name="Penas-Utrilla D."/>
            <person name="Guardingo M."/>
            <person name="Garcia M.J."/>
            <person name="Vinuelas-Bayon J."/>
        </authorList>
    </citation>
    <scope>NUCLEOTIDE SEQUENCE [LARGE SCALE GENOMIC DNA]</scope>
    <source>
        <strain evidence="2">HUMS_12744610</strain>
    </source>
</reference>
<accession>A0ABV4C8J3</accession>
<dbReference type="Proteomes" id="UP001564760">
    <property type="component" value="Unassembled WGS sequence"/>
</dbReference>
<name>A0ABV4C8J3_9MYCO</name>
<dbReference type="EMBL" id="JBGEDP010000002">
    <property type="protein sequence ID" value="MEY8018864.1"/>
    <property type="molecule type" value="Genomic_DNA"/>
</dbReference>
<evidence type="ECO:0000313" key="1">
    <source>
        <dbReference type="EMBL" id="MEY8018864.1"/>
    </source>
</evidence>
<evidence type="ECO:0000313" key="2">
    <source>
        <dbReference type="Proteomes" id="UP001564760"/>
    </source>
</evidence>
<keyword evidence="2" id="KW-1185">Reference proteome</keyword>
<dbReference type="RefSeq" id="WP_369741926.1">
    <property type="nucleotide sequence ID" value="NZ_JBGEDP010000002.1"/>
</dbReference>
<organism evidence="1 2">
    <name type="scientific">Mycobacterium servetii</name>
    <dbReference type="NCBI Taxonomy" id="3237418"/>
    <lineage>
        <taxon>Bacteria</taxon>
        <taxon>Bacillati</taxon>
        <taxon>Actinomycetota</taxon>
        <taxon>Actinomycetes</taxon>
        <taxon>Mycobacteriales</taxon>
        <taxon>Mycobacteriaceae</taxon>
        <taxon>Mycobacterium</taxon>
    </lineage>
</organism>
<sequence>MVTSKAALWVIGTTAPLLGRLRPITRRDRALTDELDIHRLGSGSVRTDRELAAVLIGAMEHGGLTVSDVLDNLPMHDEWTRTQQAEFLRIAVSIHRPQELARVESALLDYQHRGRPPGQP</sequence>
<gene>
    <name evidence="1" type="ORF">AB8998_29750</name>
</gene>
<comment type="caution">
    <text evidence="1">The sequence shown here is derived from an EMBL/GenBank/DDBJ whole genome shotgun (WGS) entry which is preliminary data.</text>
</comment>
<protein>
    <submittedName>
        <fullName evidence="1">Uncharacterized protein</fullName>
    </submittedName>
</protein>